<dbReference type="RefSeq" id="WP_090085548.1">
    <property type="nucleotide sequence ID" value="NZ_FOMR01000008.1"/>
</dbReference>
<evidence type="ECO:0000256" key="1">
    <source>
        <dbReference type="SAM" id="Phobius"/>
    </source>
</evidence>
<keyword evidence="1" id="KW-0472">Membrane</keyword>
<evidence type="ECO:0000313" key="2">
    <source>
        <dbReference type="EMBL" id="SFE07800.1"/>
    </source>
</evidence>
<evidence type="ECO:0000313" key="3">
    <source>
        <dbReference type="Proteomes" id="UP000199474"/>
    </source>
</evidence>
<feature type="transmembrane region" description="Helical" evidence="1">
    <location>
        <begin position="7"/>
        <end position="29"/>
    </location>
</feature>
<proteinExistence type="predicted"/>
<keyword evidence="3" id="KW-1185">Reference proteome</keyword>
<dbReference type="OrthoDB" id="2872863at2"/>
<feature type="transmembrane region" description="Helical" evidence="1">
    <location>
        <begin position="77"/>
        <end position="102"/>
    </location>
</feature>
<keyword evidence="1" id="KW-0812">Transmembrane</keyword>
<dbReference type="Proteomes" id="UP000199474">
    <property type="component" value="Unassembled WGS sequence"/>
</dbReference>
<name>A0A1I1XQG2_9BACI</name>
<accession>A0A1I1XQG2</accession>
<sequence>MKKVISWSILSSIIIGLVVWVTSIIFTFSYSEWSFFIGLALSVVLFFFNSSGGALSKGATLEASESGWKIQKENNELKVNVGVVFYGSVLYTIISLIIKIILYF</sequence>
<organism evidence="2 3">
    <name type="scientific">Lentibacillus persicus</name>
    <dbReference type="NCBI Taxonomy" id="640948"/>
    <lineage>
        <taxon>Bacteria</taxon>
        <taxon>Bacillati</taxon>
        <taxon>Bacillota</taxon>
        <taxon>Bacilli</taxon>
        <taxon>Bacillales</taxon>
        <taxon>Bacillaceae</taxon>
        <taxon>Lentibacillus</taxon>
    </lineage>
</organism>
<dbReference type="AlphaFoldDB" id="A0A1I1XQG2"/>
<reference evidence="3" key="1">
    <citation type="submission" date="2016-10" db="EMBL/GenBank/DDBJ databases">
        <authorList>
            <person name="Varghese N."/>
            <person name="Submissions S."/>
        </authorList>
    </citation>
    <scope>NUCLEOTIDE SEQUENCE [LARGE SCALE GENOMIC DNA]</scope>
    <source>
        <strain evidence="3">DSM 22530</strain>
    </source>
</reference>
<dbReference type="EMBL" id="FOMR01000008">
    <property type="protein sequence ID" value="SFE07800.1"/>
    <property type="molecule type" value="Genomic_DNA"/>
</dbReference>
<keyword evidence="1" id="KW-1133">Transmembrane helix</keyword>
<protein>
    <submittedName>
        <fullName evidence="2">Uncharacterized protein</fullName>
    </submittedName>
</protein>
<feature type="transmembrane region" description="Helical" evidence="1">
    <location>
        <begin position="35"/>
        <end position="56"/>
    </location>
</feature>
<gene>
    <name evidence="2" type="ORF">SAMN05216238_10813</name>
</gene>